<dbReference type="EMBL" id="JAERQJ010000017">
    <property type="protein sequence ID" value="MBL0686096.1"/>
    <property type="molecule type" value="Genomic_DNA"/>
</dbReference>
<evidence type="ECO:0000313" key="1">
    <source>
        <dbReference type="EMBL" id="MBL0686096.1"/>
    </source>
</evidence>
<dbReference type="RefSeq" id="WP_201924652.1">
    <property type="nucleotide sequence ID" value="NZ_BAABAX010000013.1"/>
</dbReference>
<protein>
    <recommendedName>
        <fullName evidence="3">WG repeat-containing protein</fullName>
    </recommendedName>
</protein>
<reference evidence="1" key="1">
    <citation type="submission" date="2021-01" db="EMBL/GenBank/DDBJ databases">
        <authorList>
            <person name="Zhong Y.L."/>
        </authorList>
    </citation>
    <scope>NUCLEOTIDE SEQUENCE</scope>
    <source>
        <strain evidence="1">KCTC 23302</strain>
    </source>
</reference>
<gene>
    <name evidence="1" type="ORF">JJQ60_21390</name>
</gene>
<comment type="caution">
    <text evidence="1">The sequence shown here is derived from an EMBL/GenBank/DDBJ whole genome shotgun (WGS) entry which is preliminary data.</text>
</comment>
<evidence type="ECO:0000313" key="2">
    <source>
        <dbReference type="Proteomes" id="UP000651057"/>
    </source>
</evidence>
<sequence length="70" mass="8175">MKTHVTVYDITSQRKLGNIHISKIDQYYDQWRGKGYGVLIDRDGCVCIDMEDPEDDGKYYSDQITDLNKL</sequence>
<proteinExistence type="predicted"/>
<keyword evidence="2" id="KW-1185">Reference proteome</keyword>
<organism evidence="1 2">
    <name type="scientific">Aquimarina mytili</name>
    <dbReference type="NCBI Taxonomy" id="874423"/>
    <lineage>
        <taxon>Bacteria</taxon>
        <taxon>Pseudomonadati</taxon>
        <taxon>Bacteroidota</taxon>
        <taxon>Flavobacteriia</taxon>
        <taxon>Flavobacteriales</taxon>
        <taxon>Flavobacteriaceae</taxon>
        <taxon>Aquimarina</taxon>
    </lineage>
</organism>
<dbReference type="AlphaFoldDB" id="A0A937DDJ4"/>
<name>A0A937DDJ4_9FLAO</name>
<dbReference type="Proteomes" id="UP000651057">
    <property type="component" value="Unassembled WGS sequence"/>
</dbReference>
<evidence type="ECO:0008006" key="3">
    <source>
        <dbReference type="Google" id="ProtNLM"/>
    </source>
</evidence>
<accession>A0A937DDJ4</accession>